<feature type="transmembrane region" description="Helical" evidence="1">
    <location>
        <begin position="12"/>
        <end position="32"/>
    </location>
</feature>
<name>A0A397HUD0_9GLOM</name>
<gene>
    <name evidence="2" type="ORF">Glove_306g54</name>
</gene>
<sequence length="66" mass="7728">MNMQQKFPPGLILNLFLILQQIIHMNFSGMFLRGSRDGFSHKLFGIFVMVTLVYEFSELSVNFRVE</sequence>
<accession>A0A397HUD0</accession>
<keyword evidence="3" id="KW-1185">Reference proteome</keyword>
<dbReference type="AlphaFoldDB" id="A0A397HUD0"/>
<comment type="caution">
    <text evidence="2">The sequence shown here is derived from an EMBL/GenBank/DDBJ whole genome shotgun (WGS) entry which is preliminary data.</text>
</comment>
<dbReference type="Proteomes" id="UP000266861">
    <property type="component" value="Unassembled WGS sequence"/>
</dbReference>
<keyword evidence="1" id="KW-0812">Transmembrane</keyword>
<keyword evidence="1" id="KW-0472">Membrane</keyword>
<keyword evidence="1" id="KW-1133">Transmembrane helix</keyword>
<dbReference type="EMBL" id="PQFF01000280">
    <property type="protein sequence ID" value="RHZ66622.1"/>
    <property type="molecule type" value="Genomic_DNA"/>
</dbReference>
<feature type="transmembrane region" description="Helical" evidence="1">
    <location>
        <begin position="39"/>
        <end position="57"/>
    </location>
</feature>
<evidence type="ECO:0000313" key="2">
    <source>
        <dbReference type="EMBL" id="RHZ66622.1"/>
    </source>
</evidence>
<protein>
    <submittedName>
        <fullName evidence="2">Uncharacterized protein</fullName>
    </submittedName>
</protein>
<evidence type="ECO:0000313" key="3">
    <source>
        <dbReference type="Proteomes" id="UP000266861"/>
    </source>
</evidence>
<reference evidence="2 3" key="1">
    <citation type="submission" date="2018-08" db="EMBL/GenBank/DDBJ databases">
        <title>Genome and evolution of the arbuscular mycorrhizal fungus Diversispora epigaea (formerly Glomus versiforme) and its bacterial endosymbionts.</title>
        <authorList>
            <person name="Sun X."/>
            <person name="Fei Z."/>
            <person name="Harrison M."/>
        </authorList>
    </citation>
    <scope>NUCLEOTIDE SEQUENCE [LARGE SCALE GENOMIC DNA]</scope>
    <source>
        <strain evidence="2 3">IT104</strain>
    </source>
</reference>
<proteinExistence type="predicted"/>
<evidence type="ECO:0000256" key="1">
    <source>
        <dbReference type="SAM" id="Phobius"/>
    </source>
</evidence>
<organism evidence="2 3">
    <name type="scientific">Diversispora epigaea</name>
    <dbReference type="NCBI Taxonomy" id="1348612"/>
    <lineage>
        <taxon>Eukaryota</taxon>
        <taxon>Fungi</taxon>
        <taxon>Fungi incertae sedis</taxon>
        <taxon>Mucoromycota</taxon>
        <taxon>Glomeromycotina</taxon>
        <taxon>Glomeromycetes</taxon>
        <taxon>Diversisporales</taxon>
        <taxon>Diversisporaceae</taxon>
        <taxon>Diversispora</taxon>
    </lineage>
</organism>